<proteinExistence type="predicted"/>
<organism evidence="1 2">
    <name type="scientific">Bifidobacterium longum</name>
    <dbReference type="NCBI Taxonomy" id="216816"/>
    <lineage>
        <taxon>Bacteria</taxon>
        <taxon>Bacillati</taxon>
        <taxon>Actinomycetota</taxon>
        <taxon>Actinomycetes</taxon>
        <taxon>Bifidobacteriales</taxon>
        <taxon>Bifidobacteriaceae</taxon>
        <taxon>Bifidobacterium</taxon>
    </lineage>
</organism>
<name>A0A3D8U064_BIFLN</name>
<dbReference type="Proteomes" id="UP000257074">
    <property type="component" value="Unassembled WGS sequence"/>
</dbReference>
<comment type="caution">
    <text evidence="1">The sequence shown here is derived from an EMBL/GenBank/DDBJ whole genome shotgun (WGS) entry which is preliminary data.</text>
</comment>
<gene>
    <name evidence="1" type="ORF">CE169_03845</name>
</gene>
<sequence length="167" mass="17455">MGGCGRVASAGRRFRVWSGDEQPVRAVAGAVVHRAMLPDPVRVGIAGAAVIGIRRCDRLDTYGIVCRTVWPVACGGLVAGDGRCRHHMDCLVDAIRPTTHITGTCGQGAVCAGDIGGRDCGGGCWGVVLDFFHPLRGSPGLKLSVTFPAVLPSVRFFADSSPRRGSQ</sequence>
<accession>A0A3D8U064</accession>
<dbReference type="AlphaFoldDB" id="A0A3D8U064"/>
<evidence type="ECO:0000313" key="2">
    <source>
        <dbReference type="Proteomes" id="UP000257074"/>
    </source>
</evidence>
<dbReference type="EMBL" id="NJNR01000015">
    <property type="protein sequence ID" value="RDX09497.1"/>
    <property type="molecule type" value="Genomic_DNA"/>
</dbReference>
<reference evidence="1 2" key="1">
    <citation type="journal article" date="2017" name="Anaerobe">
        <title>Quantification, isolation and characterization of Bifidobacterium from the vaginal microbiomes of reproductive aged women.</title>
        <authorList>
            <person name="Freitas A.C."/>
            <person name="Hill J.E."/>
        </authorList>
    </citation>
    <scope>NUCLEOTIDE SEQUENCE [LARGE SCALE GENOMIC DNA]</scope>
    <source>
        <strain evidence="1 2">N6D05</strain>
    </source>
</reference>
<evidence type="ECO:0000313" key="1">
    <source>
        <dbReference type="EMBL" id="RDX09497.1"/>
    </source>
</evidence>
<protein>
    <submittedName>
        <fullName evidence="1">Uncharacterized protein</fullName>
    </submittedName>
</protein>